<sequence length="82" mass="9741">MMRLIHMISSQIIVVGLLSVWILEHMKCRLFWLLLGMLLGSLCIYICVYVSGWVLMFSQLTLHFWLAWWCQWYLGPCMCVLV</sequence>
<dbReference type="AlphaFoldDB" id="A0A7N0ZTC0"/>
<evidence type="ECO:0000256" key="1">
    <source>
        <dbReference type="SAM" id="Phobius"/>
    </source>
</evidence>
<feature type="transmembrane region" description="Helical" evidence="1">
    <location>
        <begin position="6"/>
        <end position="23"/>
    </location>
</feature>
<feature type="transmembrane region" description="Helical" evidence="1">
    <location>
        <begin position="30"/>
        <end position="56"/>
    </location>
</feature>
<organism evidence="2 3">
    <name type="scientific">Kalanchoe fedtschenkoi</name>
    <name type="common">Lavender scallops</name>
    <name type="synonym">South American air plant</name>
    <dbReference type="NCBI Taxonomy" id="63787"/>
    <lineage>
        <taxon>Eukaryota</taxon>
        <taxon>Viridiplantae</taxon>
        <taxon>Streptophyta</taxon>
        <taxon>Embryophyta</taxon>
        <taxon>Tracheophyta</taxon>
        <taxon>Spermatophyta</taxon>
        <taxon>Magnoliopsida</taxon>
        <taxon>eudicotyledons</taxon>
        <taxon>Gunneridae</taxon>
        <taxon>Pentapetalae</taxon>
        <taxon>Saxifragales</taxon>
        <taxon>Crassulaceae</taxon>
        <taxon>Kalanchoe</taxon>
    </lineage>
</organism>
<reference evidence="2" key="1">
    <citation type="submission" date="2021-01" db="UniProtKB">
        <authorList>
            <consortium name="EnsemblPlants"/>
        </authorList>
    </citation>
    <scope>IDENTIFICATION</scope>
</reference>
<evidence type="ECO:0000313" key="2">
    <source>
        <dbReference type="EnsemblPlants" id="Kaladp0032s0278.1.v1.1.CDS.1"/>
    </source>
</evidence>
<keyword evidence="1" id="KW-1133">Transmembrane helix</keyword>
<accession>A0A7N0ZTC0</accession>
<keyword evidence="3" id="KW-1185">Reference proteome</keyword>
<dbReference type="Gramene" id="Kaladp0032s0278.2.v1.1">
    <property type="protein sequence ID" value="Kaladp0032s0278.2.v1.1.CDS.1"/>
    <property type="gene ID" value="Kaladp0032s0278.v1.1"/>
</dbReference>
<dbReference type="Gramene" id="Kaladp0032s0278.1.v1.1">
    <property type="protein sequence ID" value="Kaladp0032s0278.1.v1.1.CDS.1"/>
    <property type="gene ID" value="Kaladp0032s0278.v1.1"/>
</dbReference>
<name>A0A7N0ZTC0_KALFE</name>
<proteinExistence type="predicted"/>
<protein>
    <submittedName>
        <fullName evidence="2">Uncharacterized protein</fullName>
    </submittedName>
</protein>
<dbReference type="EnsemblPlants" id="Kaladp0032s0278.1.v1.1">
    <property type="protein sequence ID" value="Kaladp0032s0278.1.v1.1.CDS.1"/>
    <property type="gene ID" value="Kaladp0032s0278.v1.1"/>
</dbReference>
<evidence type="ECO:0000313" key="3">
    <source>
        <dbReference type="Proteomes" id="UP000594263"/>
    </source>
</evidence>
<keyword evidence="1" id="KW-0472">Membrane</keyword>
<dbReference type="EnsemblPlants" id="Kaladp0032s0278.2.v1.1">
    <property type="protein sequence ID" value="Kaladp0032s0278.2.v1.1.CDS.1"/>
    <property type="gene ID" value="Kaladp0032s0278.v1.1"/>
</dbReference>
<dbReference type="Proteomes" id="UP000594263">
    <property type="component" value="Unplaced"/>
</dbReference>
<keyword evidence="1" id="KW-0812">Transmembrane</keyword>